<comment type="subcellular location">
    <subcellularLocation>
        <location evidence="1 7">Cell membrane</location>
        <topology evidence="1 7">Multi-pass membrane protein</topology>
    </subcellularLocation>
</comment>
<keyword evidence="3" id="KW-1003">Cell membrane</keyword>
<evidence type="ECO:0000256" key="4">
    <source>
        <dbReference type="ARBA" id="ARBA00022692"/>
    </source>
</evidence>
<feature type="transmembrane region" description="Helical" evidence="7">
    <location>
        <begin position="177"/>
        <end position="196"/>
    </location>
</feature>
<dbReference type="GO" id="GO:0055085">
    <property type="term" value="P:transmembrane transport"/>
    <property type="evidence" value="ECO:0007669"/>
    <property type="project" value="InterPro"/>
</dbReference>
<dbReference type="InterPro" id="IPR035906">
    <property type="entry name" value="MetI-like_sf"/>
</dbReference>
<proteinExistence type="inferred from homology"/>
<feature type="transmembrane region" description="Helical" evidence="7">
    <location>
        <begin position="12"/>
        <end position="32"/>
    </location>
</feature>
<dbReference type="PANTHER" id="PTHR43163:SF6">
    <property type="entry name" value="DIPEPTIDE TRANSPORT SYSTEM PERMEASE PROTEIN DPPB-RELATED"/>
    <property type="match status" value="1"/>
</dbReference>
<dbReference type="Gene3D" id="1.10.3720.10">
    <property type="entry name" value="MetI-like"/>
    <property type="match status" value="1"/>
</dbReference>
<keyword evidence="9" id="KW-0614">Plasmid</keyword>
<feature type="transmembrane region" description="Helical" evidence="7">
    <location>
        <begin position="96"/>
        <end position="121"/>
    </location>
</feature>
<dbReference type="InterPro" id="IPR000515">
    <property type="entry name" value="MetI-like"/>
</dbReference>
<sequence>MSLLRLISRRLLQLIGVLAGISLVTFLLVHMAPGDPARLMAGERASLETIAAIRSQYGLDLPLWRQFLTYLANLVWGDIGLSLRFQRPVSQLIEQFMWPTLFLTCYVLCLAIPPTVALAILGARRPGGIADQIIRLVGIAGLTIPVFWLGIMMSRFFGVSLGWFPVSGYGAGFTGHLHHLFLPALSTAIWLVPVLTQSLRAALIEKTTADFVTAARAQGATERQIFWQTMLPNAVLPTLNLLGVMVAFMIGGAIIVETVYAVPGLGTLMVNALLGRDYYVVQGLTLIFAVSTVLITLMVDLLTAFIDPRVRL</sequence>
<dbReference type="HOGENOM" id="CLU_036879_0_1_5"/>
<keyword evidence="6 7" id="KW-0472">Membrane</keyword>
<evidence type="ECO:0000313" key="10">
    <source>
        <dbReference type="Proteomes" id="UP000028186"/>
    </source>
</evidence>
<dbReference type="Pfam" id="PF19300">
    <property type="entry name" value="BPD_transp_1_N"/>
    <property type="match status" value="1"/>
</dbReference>
<feature type="transmembrane region" description="Helical" evidence="7">
    <location>
        <begin position="239"/>
        <end position="263"/>
    </location>
</feature>
<name>A0A068TGW8_NEOGA</name>
<feature type="transmembrane region" description="Helical" evidence="7">
    <location>
        <begin position="133"/>
        <end position="157"/>
    </location>
</feature>
<dbReference type="eggNOG" id="COG0601">
    <property type="taxonomic scope" value="Bacteria"/>
</dbReference>
<dbReference type="CDD" id="cd06261">
    <property type="entry name" value="TM_PBP2"/>
    <property type="match status" value="1"/>
</dbReference>
<dbReference type="AlphaFoldDB" id="A0A068TGW8"/>
<dbReference type="Pfam" id="PF00528">
    <property type="entry name" value="BPD_transp_1"/>
    <property type="match status" value="1"/>
</dbReference>
<dbReference type="PROSITE" id="PS50928">
    <property type="entry name" value="ABC_TM1"/>
    <property type="match status" value="1"/>
</dbReference>
<dbReference type="EMBL" id="HG938356">
    <property type="protein sequence ID" value="CDN57623.1"/>
    <property type="molecule type" value="Genomic_DNA"/>
</dbReference>
<dbReference type="Proteomes" id="UP000028186">
    <property type="component" value="Plasmid pHAMBI1141a"/>
</dbReference>
<gene>
    <name evidence="9" type="ORF">RG1141_PA07910</name>
</gene>
<dbReference type="InterPro" id="IPR045621">
    <property type="entry name" value="BPD_transp_1_N"/>
</dbReference>
<dbReference type="RefSeq" id="WP_040124789.1">
    <property type="nucleotide sequence ID" value="NZ_HG938356.1"/>
</dbReference>
<keyword evidence="2 7" id="KW-0813">Transport</keyword>
<geneLocation type="plasmid" evidence="10">
    <name>II</name>
</geneLocation>
<evidence type="ECO:0000256" key="7">
    <source>
        <dbReference type="RuleBase" id="RU363032"/>
    </source>
</evidence>
<evidence type="ECO:0000313" key="9">
    <source>
        <dbReference type="EMBL" id="CDN57623.1"/>
    </source>
</evidence>
<dbReference type="PANTHER" id="PTHR43163">
    <property type="entry name" value="DIPEPTIDE TRANSPORT SYSTEM PERMEASE PROTEIN DPPB-RELATED"/>
    <property type="match status" value="1"/>
</dbReference>
<evidence type="ECO:0000256" key="1">
    <source>
        <dbReference type="ARBA" id="ARBA00004651"/>
    </source>
</evidence>
<evidence type="ECO:0000256" key="6">
    <source>
        <dbReference type="ARBA" id="ARBA00023136"/>
    </source>
</evidence>
<evidence type="ECO:0000256" key="5">
    <source>
        <dbReference type="ARBA" id="ARBA00022989"/>
    </source>
</evidence>
<evidence type="ECO:0000259" key="8">
    <source>
        <dbReference type="PROSITE" id="PS50928"/>
    </source>
</evidence>
<evidence type="ECO:0000256" key="3">
    <source>
        <dbReference type="ARBA" id="ARBA00022475"/>
    </source>
</evidence>
<dbReference type="SUPFAM" id="SSF161098">
    <property type="entry name" value="MetI-like"/>
    <property type="match status" value="1"/>
</dbReference>
<comment type="similarity">
    <text evidence="7">Belongs to the binding-protein-dependent transport system permease family.</text>
</comment>
<dbReference type="PATRIC" id="fig|1028801.3.peg.5394"/>
<accession>A0A068TGW8</accession>
<reference evidence="10" key="1">
    <citation type="journal article" date="2014" name="BMC Genomics">
        <title>Genome sequencing of two Neorhizobium galegae strains reveals a noeT gene responsible for the unusual acetylation of the nodulation factors.</title>
        <authorList>
            <person name="Osterman J."/>
            <person name="Marsh J."/>
            <person name="Laine P.K."/>
            <person name="Zeng Z."/>
            <person name="Alatalo E."/>
            <person name="Sullivan J.T."/>
            <person name="Young J.P."/>
            <person name="Thomas-Oates J."/>
            <person name="Paulin L."/>
            <person name="Lindstrom K."/>
        </authorList>
    </citation>
    <scope>NUCLEOTIDE SEQUENCE [LARGE SCALE GENOMIC DNA]</scope>
    <source>
        <strain evidence="10">HAMBI 1141</strain>
        <plasmid evidence="10">II</plasmid>
    </source>
</reference>
<protein>
    <submittedName>
        <fullName evidence="9">Putative binding-protein-dependent transport permease</fullName>
    </submittedName>
</protein>
<feature type="domain" description="ABC transmembrane type-1" evidence="8">
    <location>
        <begin position="97"/>
        <end position="303"/>
    </location>
</feature>
<keyword evidence="4 7" id="KW-0812">Transmembrane</keyword>
<feature type="transmembrane region" description="Helical" evidence="7">
    <location>
        <begin position="283"/>
        <end position="306"/>
    </location>
</feature>
<evidence type="ECO:0000256" key="2">
    <source>
        <dbReference type="ARBA" id="ARBA00022448"/>
    </source>
</evidence>
<dbReference type="GO" id="GO:0005886">
    <property type="term" value="C:plasma membrane"/>
    <property type="evidence" value="ECO:0007669"/>
    <property type="project" value="UniProtKB-SubCell"/>
</dbReference>
<organism evidence="9 10">
    <name type="scientific">Neorhizobium galegae bv. officinalis bv. officinalis str. HAMBI 1141</name>
    <dbReference type="NCBI Taxonomy" id="1028801"/>
    <lineage>
        <taxon>Bacteria</taxon>
        <taxon>Pseudomonadati</taxon>
        <taxon>Pseudomonadota</taxon>
        <taxon>Alphaproteobacteria</taxon>
        <taxon>Hyphomicrobiales</taxon>
        <taxon>Rhizobiaceae</taxon>
        <taxon>Rhizobium/Agrobacterium group</taxon>
        <taxon>Neorhizobium</taxon>
    </lineage>
</organism>
<dbReference type="KEGG" id="ngl:RG1141_PA07910"/>
<keyword evidence="5 7" id="KW-1133">Transmembrane helix</keyword>